<keyword evidence="6" id="KW-0053">Apoptosis</keyword>
<evidence type="ECO:0000256" key="2">
    <source>
        <dbReference type="ARBA" id="ARBA00004496"/>
    </source>
</evidence>
<keyword evidence="4" id="KW-0963">Cytoplasm</keyword>
<dbReference type="EMBL" id="CAJNOL010002638">
    <property type="protein sequence ID" value="CAF1518336.1"/>
    <property type="molecule type" value="Genomic_DNA"/>
</dbReference>
<keyword evidence="5" id="KW-0808">Transferase</keyword>
<feature type="region of interest" description="Disordered" evidence="15">
    <location>
        <begin position="1"/>
        <end position="23"/>
    </location>
</feature>
<protein>
    <recommendedName>
        <fullName evidence="11">Ubiquitin-conjugating enzyme E2 Z</fullName>
        <ecNumber evidence="3">2.3.2.23</ecNumber>
    </recommendedName>
    <alternativeName>
        <fullName evidence="12">E2 ubiquitin-conjugating enzyme Z</fullName>
    </alternativeName>
    <alternativeName>
        <fullName evidence="14">Ubiquitin carrier protein Z</fullName>
    </alternativeName>
    <alternativeName>
        <fullName evidence="13">Ubiquitin-protein ligase Z</fullName>
    </alternativeName>
</protein>
<evidence type="ECO:0000256" key="8">
    <source>
        <dbReference type="ARBA" id="ARBA00022786"/>
    </source>
</evidence>
<dbReference type="EMBL" id="CAJOAX010009586">
    <property type="protein sequence ID" value="CAF4058937.1"/>
    <property type="molecule type" value="Genomic_DNA"/>
</dbReference>
<evidence type="ECO:0000256" key="13">
    <source>
        <dbReference type="ARBA" id="ARBA00042316"/>
    </source>
</evidence>
<accession>A0A819T0E8</accession>
<dbReference type="SMART" id="SM00212">
    <property type="entry name" value="UBCc"/>
    <property type="match status" value="1"/>
</dbReference>
<dbReference type="Proteomes" id="UP000663854">
    <property type="component" value="Unassembled WGS sequence"/>
</dbReference>
<evidence type="ECO:0000256" key="5">
    <source>
        <dbReference type="ARBA" id="ARBA00022679"/>
    </source>
</evidence>
<dbReference type="CDD" id="cd23809">
    <property type="entry name" value="UBCc_UBE2Z"/>
    <property type="match status" value="1"/>
</dbReference>
<evidence type="ECO:0000256" key="7">
    <source>
        <dbReference type="ARBA" id="ARBA00022741"/>
    </source>
</evidence>
<evidence type="ECO:0000313" key="18">
    <source>
        <dbReference type="EMBL" id="CAF1518336.1"/>
    </source>
</evidence>
<dbReference type="GO" id="GO:0006915">
    <property type="term" value="P:apoptotic process"/>
    <property type="evidence" value="ECO:0007669"/>
    <property type="project" value="UniProtKB-KW"/>
</dbReference>
<evidence type="ECO:0000313" key="21">
    <source>
        <dbReference type="Proteomes" id="UP000663870"/>
    </source>
</evidence>
<name>A0A819T0E8_9BILA</name>
<dbReference type="EMBL" id="CAJNOH010001626">
    <property type="protein sequence ID" value="CAF1236157.1"/>
    <property type="molecule type" value="Genomic_DNA"/>
</dbReference>
<evidence type="ECO:0000259" key="16">
    <source>
        <dbReference type="PROSITE" id="PS50127"/>
    </source>
</evidence>
<evidence type="ECO:0000256" key="15">
    <source>
        <dbReference type="SAM" id="MobiDB-lite"/>
    </source>
</evidence>
<evidence type="ECO:0000256" key="12">
    <source>
        <dbReference type="ARBA" id="ARBA00041798"/>
    </source>
</evidence>
<comment type="subcellular location">
    <subcellularLocation>
        <location evidence="2">Cytoplasm</location>
    </subcellularLocation>
    <subcellularLocation>
        <location evidence="1">Nucleus</location>
    </subcellularLocation>
</comment>
<sequence>MSTNDNTMVTNNQSSEQSVNDISNKDTLTVTQHRWNLLDCLDWDKEIPKAAALARIKRDIFNLLKDPPPGIFIVPEPDDITKIHALIVGPLNTPYQGGFFYFILRCPPDYSIRPPRCLLMTTGNNTVDFHPSLDRNGKIFLSIINTWNEPSWCPAQSLSSLLVSIQSVLSQNPYHDEPGFEQEHQLGDSKRYNEIISHETLRVAVCETLENLDSYPEQFREVMIKQFFKFYDYYILVCTENMDNDDQLMRDPFGRPRGSFHYSSIFTRLEQLKSELEIIELSRKEQQPIYSNIQNIIESSDNRDLTGLSDDELISDDIFYDVEKYESKNENEKAEDDDDDV</sequence>
<dbReference type="Proteomes" id="UP000663823">
    <property type="component" value="Unassembled WGS sequence"/>
</dbReference>
<feature type="domain" description="UBC core" evidence="16">
    <location>
        <begin position="51"/>
        <end position="205"/>
    </location>
</feature>
<gene>
    <name evidence="18" type="ORF">JXQ802_LOCUS41415</name>
    <name evidence="19" type="ORF">OTI717_LOCUS32045</name>
    <name evidence="17" type="ORF">PYM288_LOCUS26634</name>
</gene>
<dbReference type="Pfam" id="PF00179">
    <property type="entry name" value="UQ_con"/>
    <property type="match status" value="1"/>
</dbReference>
<evidence type="ECO:0000256" key="1">
    <source>
        <dbReference type="ARBA" id="ARBA00004123"/>
    </source>
</evidence>
<evidence type="ECO:0000256" key="4">
    <source>
        <dbReference type="ARBA" id="ARBA00022490"/>
    </source>
</evidence>
<dbReference type="GO" id="GO:0004869">
    <property type="term" value="F:cysteine-type endopeptidase inhibitor activity"/>
    <property type="evidence" value="ECO:0007669"/>
    <property type="project" value="TreeGrafter"/>
</dbReference>
<evidence type="ECO:0000256" key="11">
    <source>
        <dbReference type="ARBA" id="ARBA00039894"/>
    </source>
</evidence>
<organism evidence="19 20">
    <name type="scientific">Rotaria sordida</name>
    <dbReference type="NCBI Taxonomy" id="392033"/>
    <lineage>
        <taxon>Eukaryota</taxon>
        <taxon>Metazoa</taxon>
        <taxon>Spiralia</taxon>
        <taxon>Gnathifera</taxon>
        <taxon>Rotifera</taxon>
        <taxon>Eurotatoria</taxon>
        <taxon>Bdelloidea</taxon>
        <taxon>Philodinida</taxon>
        <taxon>Philodinidae</taxon>
        <taxon>Rotaria</taxon>
    </lineage>
</organism>
<dbReference type="SUPFAM" id="SSF54495">
    <property type="entry name" value="UBC-like"/>
    <property type="match status" value="1"/>
</dbReference>
<dbReference type="Proteomes" id="UP000663870">
    <property type="component" value="Unassembled WGS sequence"/>
</dbReference>
<dbReference type="InterPro" id="IPR000608">
    <property type="entry name" value="UBC"/>
</dbReference>
<dbReference type="PANTHER" id="PTHR46116:SF26">
    <property type="entry name" value="UBIQUITIN-CONJUGATING ENZYME E2 Z"/>
    <property type="match status" value="1"/>
</dbReference>
<dbReference type="Gene3D" id="3.10.110.10">
    <property type="entry name" value="Ubiquitin Conjugating Enzyme"/>
    <property type="match status" value="1"/>
</dbReference>
<reference evidence="19" key="1">
    <citation type="submission" date="2021-02" db="EMBL/GenBank/DDBJ databases">
        <authorList>
            <person name="Nowell W R."/>
        </authorList>
    </citation>
    <scope>NUCLEOTIDE SEQUENCE</scope>
</reference>
<dbReference type="AlphaFoldDB" id="A0A819T0E8"/>
<dbReference type="PROSITE" id="PS50127">
    <property type="entry name" value="UBC_2"/>
    <property type="match status" value="1"/>
</dbReference>
<dbReference type="GO" id="GO:0005634">
    <property type="term" value="C:nucleus"/>
    <property type="evidence" value="ECO:0007669"/>
    <property type="project" value="UniProtKB-SubCell"/>
</dbReference>
<evidence type="ECO:0000256" key="14">
    <source>
        <dbReference type="ARBA" id="ARBA00042401"/>
    </source>
</evidence>
<evidence type="ECO:0000256" key="6">
    <source>
        <dbReference type="ARBA" id="ARBA00022703"/>
    </source>
</evidence>
<dbReference type="InterPro" id="IPR016135">
    <property type="entry name" value="UBQ-conjugating_enzyme/RWD"/>
</dbReference>
<keyword evidence="9" id="KW-0067">ATP-binding</keyword>
<keyword evidence="8" id="KW-0833">Ubl conjugation pathway</keyword>
<evidence type="ECO:0000313" key="19">
    <source>
        <dbReference type="EMBL" id="CAF4058937.1"/>
    </source>
</evidence>
<dbReference type="EC" id="2.3.2.23" evidence="3"/>
<evidence type="ECO:0000256" key="9">
    <source>
        <dbReference type="ARBA" id="ARBA00022840"/>
    </source>
</evidence>
<dbReference type="PANTHER" id="PTHR46116">
    <property type="entry name" value="(E3-INDEPENDENT) E2 UBIQUITIN-CONJUGATING ENZYME"/>
    <property type="match status" value="1"/>
</dbReference>
<evidence type="ECO:0000256" key="10">
    <source>
        <dbReference type="ARBA" id="ARBA00023242"/>
    </source>
</evidence>
<keyword evidence="21" id="KW-1185">Reference proteome</keyword>
<dbReference type="GO" id="GO:0005737">
    <property type="term" value="C:cytoplasm"/>
    <property type="evidence" value="ECO:0007669"/>
    <property type="project" value="UniProtKB-SubCell"/>
</dbReference>
<dbReference type="GO" id="GO:0043066">
    <property type="term" value="P:negative regulation of apoptotic process"/>
    <property type="evidence" value="ECO:0007669"/>
    <property type="project" value="TreeGrafter"/>
</dbReference>
<keyword evidence="10" id="KW-0539">Nucleus</keyword>
<keyword evidence="7" id="KW-0547">Nucleotide-binding</keyword>
<proteinExistence type="predicted"/>
<evidence type="ECO:0000313" key="20">
    <source>
        <dbReference type="Proteomes" id="UP000663823"/>
    </source>
</evidence>
<evidence type="ECO:0000256" key="3">
    <source>
        <dbReference type="ARBA" id="ARBA00012486"/>
    </source>
</evidence>
<dbReference type="GO" id="GO:0005524">
    <property type="term" value="F:ATP binding"/>
    <property type="evidence" value="ECO:0007669"/>
    <property type="project" value="UniProtKB-KW"/>
</dbReference>
<evidence type="ECO:0000313" key="17">
    <source>
        <dbReference type="EMBL" id="CAF1236157.1"/>
    </source>
</evidence>
<comment type="caution">
    <text evidence="19">The sequence shown here is derived from an EMBL/GenBank/DDBJ whole genome shotgun (WGS) entry which is preliminary data.</text>
</comment>
<dbReference type="GO" id="GO:0061631">
    <property type="term" value="F:ubiquitin conjugating enzyme activity"/>
    <property type="evidence" value="ECO:0007669"/>
    <property type="project" value="UniProtKB-EC"/>
</dbReference>